<dbReference type="InterPro" id="IPR012337">
    <property type="entry name" value="RNaseH-like_sf"/>
</dbReference>
<reference evidence="7 8" key="1">
    <citation type="journal article" date="2016" name="Nat. Commun.">
        <title>Thousands of microbial genomes shed light on interconnected biogeochemical processes in an aquifer system.</title>
        <authorList>
            <person name="Anantharaman K."/>
            <person name="Brown C.T."/>
            <person name="Hug L.A."/>
            <person name="Sharon I."/>
            <person name="Castelle C.J."/>
            <person name="Probst A.J."/>
            <person name="Thomas B.C."/>
            <person name="Singh A."/>
            <person name="Wilkins M.J."/>
            <person name="Karaoz U."/>
            <person name="Brodie E.L."/>
            <person name="Williams K.H."/>
            <person name="Hubbard S.S."/>
            <person name="Banfield J.F."/>
        </authorList>
    </citation>
    <scope>NUCLEOTIDE SEQUENCE [LARGE SCALE GENOMIC DNA]</scope>
</reference>
<dbReference type="GO" id="GO:0000967">
    <property type="term" value="P:rRNA 5'-end processing"/>
    <property type="evidence" value="ECO:0007669"/>
    <property type="project" value="UniProtKB-UniRule"/>
</dbReference>
<evidence type="ECO:0000313" key="7">
    <source>
        <dbReference type="EMBL" id="OGZ13005.1"/>
    </source>
</evidence>
<dbReference type="InterPro" id="IPR005227">
    <property type="entry name" value="YqgF"/>
</dbReference>
<protein>
    <recommendedName>
        <fullName evidence="5">Putative pre-16S rRNA nuclease</fullName>
        <ecNumber evidence="5">3.1.-.-</ecNumber>
    </recommendedName>
</protein>
<dbReference type="GO" id="GO:0005737">
    <property type="term" value="C:cytoplasm"/>
    <property type="evidence" value="ECO:0007669"/>
    <property type="project" value="UniProtKB-SubCell"/>
</dbReference>
<dbReference type="SMART" id="SM00732">
    <property type="entry name" value="YqgFc"/>
    <property type="match status" value="1"/>
</dbReference>
<dbReference type="PANTHER" id="PTHR33317">
    <property type="entry name" value="POLYNUCLEOTIDYL TRANSFERASE, RIBONUCLEASE H-LIKE SUPERFAMILY PROTEIN"/>
    <property type="match status" value="1"/>
</dbReference>
<dbReference type="STRING" id="1798664.A3C93_03840"/>
<dbReference type="SUPFAM" id="SSF53098">
    <property type="entry name" value="Ribonuclease H-like"/>
    <property type="match status" value="1"/>
</dbReference>
<dbReference type="Pfam" id="PF03652">
    <property type="entry name" value="RuvX"/>
    <property type="match status" value="1"/>
</dbReference>
<evidence type="ECO:0000313" key="8">
    <source>
        <dbReference type="Proteomes" id="UP000178636"/>
    </source>
</evidence>
<dbReference type="EC" id="3.1.-.-" evidence="5"/>
<proteinExistence type="inferred from homology"/>
<evidence type="ECO:0000256" key="2">
    <source>
        <dbReference type="ARBA" id="ARBA00022517"/>
    </source>
</evidence>
<comment type="subcellular location">
    <subcellularLocation>
        <location evidence="5">Cytoplasm</location>
    </subcellularLocation>
</comment>
<evidence type="ECO:0000256" key="1">
    <source>
        <dbReference type="ARBA" id="ARBA00022490"/>
    </source>
</evidence>
<dbReference type="InterPro" id="IPR006641">
    <property type="entry name" value="YqgF/RNaseH-like_dom"/>
</dbReference>
<organism evidence="7 8">
    <name type="scientific">Candidatus Lloydbacteria bacterium RIFCSPHIGHO2_02_FULL_54_17</name>
    <dbReference type="NCBI Taxonomy" id="1798664"/>
    <lineage>
        <taxon>Bacteria</taxon>
        <taxon>Candidatus Lloydiibacteriota</taxon>
    </lineage>
</organism>
<gene>
    <name evidence="7" type="ORF">A3C93_03840</name>
</gene>
<dbReference type="CDD" id="cd16964">
    <property type="entry name" value="YqgF"/>
    <property type="match status" value="1"/>
</dbReference>
<accession>A0A1G2DH74</accession>
<dbReference type="GO" id="GO:0004518">
    <property type="term" value="F:nuclease activity"/>
    <property type="evidence" value="ECO:0007669"/>
    <property type="project" value="UniProtKB-KW"/>
</dbReference>
<keyword evidence="4 5" id="KW-0378">Hydrolase</keyword>
<feature type="domain" description="YqgF/RNase H-like" evidence="6">
    <location>
        <begin position="1"/>
        <end position="99"/>
    </location>
</feature>
<sequence length="135" mass="14634">MKYLCVDYGTKRVGIATSDSEGRMAFPLRVIPHTKILSETVASICRDEGVEVIVLGESRDFSGKPNPVMRKAALFAEELKKETGLSVELMPEVLSSREAARMTGTGKTNDASAAAIVLQSYLDKVNGLRGDLNNE</sequence>
<comment type="function">
    <text evidence="5">Could be a nuclease involved in processing of the 5'-end of pre-16S rRNA.</text>
</comment>
<comment type="similarity">
    <text evidence="5">Belongs to the YqgF HJR family.</text>
</comment>
<evidence type="ECO:0000256" key="5">
    <source>
        <dbReference type="HAMAP-Rule" id="MF_00651"/>
    </source>
</evidence>
<dbReference type="InterPro" id="IPR037027">
    <property type="entry name" value="YqgF/RNaseH-like_dom_sf"/>
</dbReference>
<keyword evidence="2 5" id="KW-0690">Ribosome biogenesis</keyword>
<name>A0A1G2DH74_9BACT</name>
<keyword evidence="3 5" id="KW-0540">Nuclease</keyword>
<dbReference type="AlphaFoldDB" id="A0A1G2DH74"/>
<keyword evidence="1 5" id="KW-0963">Cytoplasm</keyword>
<dbReference type="HAMAP" id="MF_00651">
    <property type="entry name" value="Nuclease_YqgF"/>
    <property type="match status" value="1"/>
</dbReference>
<evidence type="ECO:0000256" key="3">
    <source>
        <dbReference type="ARBA" id="ARBA00022722"/>
    </source>
</evidence>
<evidence type="ECO:0000259" key="6">
    <source>
        <dbReference type="SMART" id="SM00732"/>
    </source>
</evidence>
<dbReference type="NCBIfam" id="TIGR00250">
    <property type="entry name" value="RNAse_H_YqgF"/>
    <property type="match status" value="1"/>
</dbReference>
<comment type="caution">
    <text evidence="7">The sequence shown here is derived from an EMBL/GenBank/DDBJ whole genome shotgun (WGS) entry which is preliminary data.</text>
</comment>
<dbReference type="EMBL" id="MHLO01000010">
    <property type="protein sequence ID" value="OGZ13005.1"/>
    <property type="molecule type" value="Genomic_DNA"/>
</dbReference>
<evidence type="ECO:0000256" key="4">
    <source>
        <dbReference type="ARBA" id="ARBA00022801"/>
    </source>
</evidence>
<dbReference type="GO" id="GO:0016788">
    <property type="term" value="F:hydrolase activity, acting on ester bonds"/>
    <property type="evidence" value="ECO:0007669"/>
    <property type="project" value="UniProtKB-UniRule"/>
</dbReference>
<dbReference type="Proteomes" id="UP000178636">
    <property type="component" value="Unassembled WGS sequence"/>
</dbReference>
<dbReference type="Gene3D" id="3.30.420.140">
    <property type="entry name" value="YqgF/RNase H-like domain"/>
    <property type="match status" value="1"/>
</dbReference>
<dbReference type="PANTHER" id="PTHR33317:SF4">
    <property type="entry name" value="POLYNUCLEOTIDYL TRANSFERASE, RIBONUCLEASE H-LIKE SUPERFAMILY PROTEIN"/>
    <property type="match status" value="1"/>
</dbReference>